<dbReference type="GO" id="GO:0007266">
    <property type="term" value="P:Rho protein signal transduction"/>
    <property type="evidence" value="ECO:0007669"/>
    <property type="project" value="TreeGrafter"/>
</dbReference>
<dbReference type="AlphaFoldDB" id="A0A238BNL0"/>
<evidence type="ECO:0000313" key="3">
    <source>
        <dbReference type="Proteomes" id="UP000242913"/>
    </source>
</evidence>
<feature type="non-terminal residue" evidence="2">
    <location>
        <position position="328"/>
    </location>
</feature>
<dbReference type="CDD" id="cd13244">
    <property type="entry name" value="PH_PLEKHG5_G6"/>
    <property type="match status" value="1"/>
</dbReference>
<dbReference type="SMART" id="SM00233">
    <property type="entry name" value="PH"/>
    <property type="match status" value="1"/>
</dbReference>
<dbReference type="PANTHER" id="PTHR13217">
    <property type="entry name" value="PLECKSTRIN HOMOLOGY DOMAIN-CONTAINING FAMILY G MEMBER 7"/>
    <property type="match status" value="1"/>
</dbReference>
<protein>
    <submittedName>
        <fullName evidence="2">PH domain protein</fullName>
    </submittedName>
</protein>
<dbReference type="GO" id="GO:0005085">
    <property type="term" value="F:guanyl-nucleotide exchange factor activity"/>
    <property type="evidence" value="ECO:0007669"/>
    <property type="project" value="InterPro"/>
</dbReference>
<accession>A0A238BNL0</accession>
<dbReference type="GO" id="GO:0030424">
    <property type="term" value="C:axon"/>
    <property type="evidence" value="ECO:0007669"/>
    <property type="project" value="TreeGrafter"/>
</dbReference>
<dbReference type="SUPFAM" id="SSF50729">
    <property type="entry name" value="PH domain-like"/>
    <property type="match status" value="1"/>
</dbReference>
<dbReference type="InterPro" id="IPR040181">
    <property type="entry name" value="PKHG5/7"/>
</dbReference>
<dbReference type="Gene3D" id="2.30.29.30">
    <property type="entry name" value="Pleckstrin-homology domain (PH domain)/Phosphotyrosine-binding domain (PTB)"/>
    <property type="match status" value="1"/>
</dbReference>
<name>A0A238BNL0_9BILA</name>
<organism evidence="2 3">
    <name type="scientific">Onchocerca flexuosa</name>
    <dbReference type="NCBI Taxonomy" id="387005"/>
    <lineage>
        <taxon>Eukaryota</taxon>
        <taxon>Metazoa</taxon>
        <taxon>Ecdysozoa</taxon>
        <taxon>Nematoda</taxon>
        <taxon>Chromadorea</taxon>
        <taxon>Rhabditida</taxon>
        <taxon>Spirurina</taxon>
        <taxon>Spiruromorpha</taxon>
        <taxon>Filarioidea</taxon>
        <taxon>Onchocercidae</taxon>
        <taxon>Onchocerca</taxon>
    </lineage>
</organism>
<dbReference type="GO" id="GO:0043542">
    <property type="term" value="P:endothelial cell migration"/>
    <property type="evidence" value="ECO:0007669"/>
    <property type="project" value="TreeGrafter"/>
</dbReference>
<evidence type="ECO:0000259" key="1">
    <source>
        <dbReference type="PROSITE" id="PS50010"/>
    </source>
</evidence>
<dbReference type="InterPro" id="IPR035899">
    <property type="entry name" value="DBL_dom_sf"/>
</dbReference>
<feature type="domain" description="DH" evidence="1">
    <location>
        <begin position="1"/>
        <end position="99"/>
    </location>
</feature>
<gene>
    <name evidence="2" type="ORF">X798_06868</name>
</gene>
<evidence type="ECO:0000313" key="2">
    <source>
        <dbReference type="EMBL" id="OZC06148.1"/>
    </source>
</evidence>
<dbReference type="OrthoDB" id="660555at2759"/>
<dbReference type="InterPro" id="IPR001849">
    <property type="entry name" value="PH_domain"/>
</dbReference>
<feature type="non-terminal residue" evidence="2">
    <location>
        <position position="1"/>
    </location>
</feature>
<dbReference type="Pfam" id="PF00621">
    <property type="entry name" value="RhoGEF"/>
    <property type="match status" value="1"/>
</dbReference>
<proteinExistence type="predicted"/>
<dbReference type="EMBL" id="KZ270201">
    <property type="protein sequence ID" value="OZC06148.1"/>
    <property type="molecule type" value="Genomic_DNA"/>
</dbReference>
<dbReference type="Gene3D" id="1.20.900.10">
    <property type="entry name" value="Dbl homology (DH) domain"/>
    <property type="match status" value="1"/>
</dbReference>
<dbReference type="PROSITE" id="PS50010">
    <property type="entry name" value="DH_2"/>
    <property type="match status" value="1"/>
</dbReference>
<dbReference type="GO" id="GO:0030139">
    <property type="term" value="C:endocytic vesicle"/>
    <property type="evidence" value="ECO:0007669"/>
    <property type="project" value="TreeGrafter"/>
</dbReference>
<dbReference type="InterPro" id="IPR011993">
    <property type="entry name" value="PH-like_dom_sf"/>
</dbReference>
<dbReference type="Proteomes" id="UP000242913">
    <property type="component" value="Unassembled WGS sequence"/>
</dbReference>
<reference evidence="2 3" key="1">
    <citation type="submission" date="2015-12" db="EMBL/GenBank/DDBJ databases">
        <title>Draft genome of the nematode, Onchocerca flexuosa.</title>
        <authorList>
            <person name="Mitreva M."/>
        </authorList>
    </citation>
    <scope>NUCLEOTIDE SEQUENCE [LARGE SCALE GENOMIC DNA]</scope>
    <source>
        <strain evidence="2">Red Deer</strain>
    </source>
</reference>
<dbReference type="SUPFAM" id="SSF48065">
    <property type="entry name" value="DBL homology domain (DH-domain)"/>
    <property type="match status" value="1"/>
</dbReference>
<sequence length="328" mass="38903">EWFPCYKTFICGYAECYRYVQKCQKDNLLFREFVEWAESQDAMRRQSLLDALANPMQRLTRYRLLLKTILKNTVGVTKRDTIQKMILQTEIAARDVEKTLAKNDLQNKLIEILKTIENYEVIDCKEFEKIFSTKFHVPLADPMPYCVGEPQFRRVYLRDNLKMRDGKNRTKINVHCILFTDLFLICKVSNKRYGRLRILKSPIHITKMFIQRFPDHSNFVIAPINDFGMPLALYYFSTTSIEDTQKWVDMIDTARKDFYHLKHHKYKLAVLISNDHSLSSLVSTVLKRLSKSFTNLHFASKSLEYLDQPICIVDSNQAFRDHRCYYQQ</sequence>
<keyword evidence="3" id="KW-1185">Reference proteome</keyword>
<dbReference type="GO" id="GO:0005886">
    <property type="term" value="C:plasma membrane"/>
    <property type="evidence" value="ECO:0007669"/>
    <property type="project" value="TreeGrafter"/>
</dbReference>
<dbReference type="InterPro" id="IPR000219">
    <property type="entry name" value="DH_dom"/>
</dbReference>
<dbReference type="PANTHER" id="PTHR13217:SF11">
    <property type="entry name" value="PLECKSTRIN HOMOLOGY DOMAIN-CONTAINING FAMILY G MEMBER 5"/>
    <property type="match status" value="1"/>
</dbReference>